<accession>A0A4Q9N0W5</accession>
<feature type="non-terminal residue" evidence="1">
    <location>
        <position position="106"/>
    </location>
</feature>
<dbReference type="EMBL" id="ML143390">
    <property type="protein sequence ID" value="TBU33745.1"/>
    <property type="molecule type" value="Genomic_DNA"/>
</dbReference>
<dbReference type="AlphaFoldDB" id="A0A4Q9N0W5"/>
<organism evidence="1">
    <name type="scientific">Dichomitus squalens</name>
    <dbReference type="NCBI Taxonomy" id="114155"/>
    <lineage>
        <taxon>Eukaryota</taxon>
        <taxon>Fungi</taxon>
        <taxon>Dikarya</taxon>
        <taxon>Basidiomycota</taxon>
        <taxon>Agaricomycotina</taxon>
        <taxon>Agaricomycetes</taxon>
        <taxon>Polyporales</taxon>
        <taxon>Polyporaceae</taxon>
        <taxon>Dichomitus</taxon>
    </lineage>
</organism>
<gene>
    <name evidence="1" type="ORF">BD311DRAFT_625011</name>
</gene>
<name>A0A4Q9N0W5_9APHY</name>
<protein>
    <submittedName>
        <fullName evidence="1">Uncharacterized protein</fullName>
    </submittedName>
</protein>
<sequence>MKAIGRWLMLCFLSSSGRFPVRTSFVPLVRINTRHTLFRFCPCRPPPSSILPVPPSPLPRHAEYGQHHPRPHPPSLDSFVWRFFPVVGLRRYVLGRWRQSAHSPHR</sequence>
<dbReference type="Proteomes" id="UP000292957">
    <property type="component" value="Unassembled WGS sequence"/>
</dbReference>
<reference evidence="1" key="1">
    <citation type="submission" date="2019-01" db="EMBL/GenBank/DDBJ databases">
        <title>Draft genome sequences of three monokaryotic isolates of the white-rot basidiomycete fungus Dichomitus squalens.</title>
        <authorList>
            <consortium name="DOE Joint Genome Institute"/>
            <person name="Lopez S.C."/>
            <person name="Andreopoulos B."/>
            <person name="Pangilinan J."/>
            <person name="Lipzen A."/>
            <person name="Riley R."/>
            <person name="Ahrendt S."/>
            <person name="Ng V."/>
            <person name="Barry K."/>
            <person name="Daum C."/>
            <person name="Grigoriev I.V."/>
            <person name="Hilden K.S."/>
            <person name="Makela M.R."/>
            <person name="de Vries R.P."/>
        </authorList>
    </citation>
    <scope>NUCLEOTIDE SEQUENCE [LARGE SCALE GENOMIC DNA]</scope>
    <source>
        <strain evidence="1">OM18370.1</strain>
    </source>
</reference>
<proteinExistence type="predicted"/>
<evidence type="ECO:0000313" key="1">
    <source>
        <dbReference type="EMBL" id="TBU33745.1"/>
    </source>
</evidence>